<reference evidence="3" key="1">
    <citation type="journal article" date="2019" name="Int. J. Syst. Evol. Microbiol.">
        <title>The Global Catalogue of Microorganisms (GCM) 10K type strain sequencing project: providing services to taxonomists for standard genome sequencing and annotation.</title>
        <authorList>
            <consortium name="The Broad Institute Genomics Platform"/>
            <consortium name="The Broad Institute Genome Sequencing Center for Infectious Disease"/>
            <person name="Wu L."/>
            <person name="Ma J."/>
        </authorList>
    </citation>
    <scope>NUCLEOTIDE SEQUENCE [LARGE SCALE GENOMIC DNA]</scope>
    <source>
        <strain evidence="3">JCM 18459</strain>
    </source>
</reference>
<dbReference type="PROSITE" id="PS51257">
    <property type="entry name" value="PROKAR_LIPOPROTEIN"/>
    <property type="match status" value="1"/>
</dbReference>
<keyword evidence="3" id="KW-1185">Reference proteome</keyword>
<dbReference type="Gene3D" id="2.60.40.420">
    <property type="entry name" value="Cupredoxins - blue copper proteins"/>
    <property type="match status" value="1"/>
</dbReference>
<name>A0ABP9PIL6_9ACTN</name>
<protein>
    <submittedName>
        <fullName evidence="2">Uncharacterized protein</fullName>
    </submittedName>
</protein>
<dbReference type="EMBL" id="BAABKG010000002">
    <property type="protein sequence ID" value="GAA5147202.1"/>
    <property type="molecule type" value="Genomic_DNA"/>
</dbReference>
<evidence type="ECO:0000313" key="2">
    <source>
        <dbReference type="EMBL" id="GAA5147202.1"/>
    </source>
</evidence>
<accession>A0ABP9PIL6</accession>
<feature type="chain" id="PRO_5046611919" evidence="1">
    <location>
        <begin position="21"/>
        <end position="118"/>
    </location>
</feature>
<dbReference type="SUPFAM" id="SSF49503">
    <property type="entry name" value="Cupredoxins"/>
    <property type="match status" value="1"/>
</dbReference>
<keyword evidence="1" id="KW-0732">Signal</keyword>
<proteinExistence type="predicted"/>
<evidence type="ECO:0000313" key="3">
    <source>
        <dbReference type="Proteomes" id="UP001500221"/>
    </source>
</evidence>
<gene>
    <name evidence="2" type="ORF">GCM10023340_19260</name>
</gene>
<dbReference type="RefSeq" id="WP_345457545.1">
    <property type="nucleotide sequence ID" value="NZ_BAABKG010000002.1"/>
</dbReference>
<sequence length="118" mass="12204">MRRAAALVACLLLPLTAACGGDGGGTDSDEVVTVEITVEGDTVSPNGDRIQVGVGQPVDLVVTADAPGVIGVHVDGPEQTYDYDAGTNEPIQLQFDRPGVVPVERHSPDLTIVSLQVQ</sequence>
<comment type="caution">
    <text evidence="2">The sequence shown here is derived from an EMBL/GenBank/DDBJ whole genome shotgun (WGS) entry which is preliminary data.</text>
</comment>
<feature type="signal peptide" evidence="1">
    <location>
        <begin position="1"/>
        <end position="20"/>
    </location>
</feature>
<evidence type="ECO:0000256" key="1">
    <source>
        <dbReference type="SAM" id="SignalP"/>
    </source>
</evidence>
<organism evidence="2 3">
    <name type="scientific">Nocardioides marinquilinus</name>
    <dbReference type="NCBI Taxonomy" id="1210400"/>
    <lineage>
        <taxon>Bacteria</taxon>
        <taxon>Bacillati</taxon>
        <taxon>Actinomycetota</taxon>
        <taxon>Actinomycetes</taxon>
        <taxon>Propionibacteriales</taxon>
        <taxon>Nocardioidaceae</taxon>
        <taxon>Nocardioides</taxon>
    </lineage>
</organism>
<dbReference type="InterPro" id="IPR008972">
    <property type="entry name" value="Cupredoxin"/>
</dbReference>
<dbReference type="Proteomes" id="UP001500221">
    <property type="component" value="Unassembled WGS sequence"/>
</dbReference>